<accession>A0A5M7BZ97</accession>
<comment type="caution">
    <text evidence="2">The sequence shown here is derived from an EMBL/GenBank/DDBJ whole genome shotgun (WGS) entry which is preliminary data.</text>
</comment>
<name>A0A5M7BZ97_SACHI</name>
<evidence type="ECO:0000256" key="1">
    <source>
        <dbReference type="SAM" id="MobiDB-lite"/>
    </source>
</evidence>
<dbReference type="Pfam" id="PF13671">
    <property type="entry name" value="AAA_33"/>
    <property type="match status" value="1"/>
</dbReference>
<evidence type="ECO:0000313" key="3">
    <source>
        <dbReference type="Proteomes" id="UP000323946"/>
    </source>
</evidence>
<dbReference type="GO" id="GO:0005524">
    <property type="term" value="F:ATP binding"/>
    <property type="evidence" value="ECO:0007669"/>
    <property type="project" value="UniProtKB-KW"/>
</dbReference>
<keyword evidence="2" id="KW-0067">ATP-binding</keyword>
<evidence type="ECO:0000313" key="2">
    <source>
        <dbReference type="EMBL" id="KAA5832574.1"/>
    </source>
</evidence>
<reference evidence="2 3" key="1">
    <citation type="submission" date="2019-09" db="EMBL/GenBank/DDBJ databases">
        <title>Draft genome sequence of the thermophilic Saccharopolyspora hirsuta VKM Ac-666T.</title>
        <authorList>
            <person name="Lobastova T.G."/>
            <person name="Fokina V."/>
            <person name="Bragin E.Y."/>
            <person name="Shtratnikova V.Y."/>
            <person name="Starodumova I.P."/>
            <person name="Tarlachkov S.V."/>
            <person name="Donova M.V."/>
        </authorList>
    </citation>
    <scope>NUCLEOTIDE SEQUENCE [LARGE SCALE GENOMIC DNA]</scope>
    <source>
        <strain evidence="2 3">VKM Ac-666</strain>
    </source>
</reference>
<sequence length="222" mass="24729">MRTASSKPRSPAPDPSGQDRSTRNLVLVVDIPDSPPVVANPPPTVRVGRRSLVVLAGLPGAGKSTALGKLRADASISALDSEQVRARLREVLPDRLPYRYYRPVVHLAHRTRIVWFCLTAPGPVVAHEPATRATTRALLVVFGWLSGRQRVLVWLHADPRDALAGQQQRGRLIRRTSFQRHVQRADRMHRRLRGGAVPRGWQRVHLLTRDDVAPGLRLDVRA</sequence>
<gene>
    <name evidence="2" type="ORF">F1721_16350</name>
</gene>
<dbReference type="SUPFAM" id="SSF52540">
    <property type="entry name" value="P-loop containing nucleoside triphosphate hydrolases"/>
    <property type="match status" value="1"/>
</dbReference>
<dbReference type="InterPro" id="IPR027417">
    <property type="entry name" value="P-loop_NTPase"/>
</dbReference>
<proteinExistence type="predicted"/>
<organism evidence="2 3">
    <name type="scientific">Saccharopolyspora hirsuta</name>
    <dbReference type="NCBI Taxonomy" id="1837"/>
    <lineage>
        <taxon>Bacteria</taxon>
        <taxon>Bacillati</taxon>
        <taxon>Actinomycetota</taxon>
        <taxon>Actinomycetes</taxon>
        <taxon>Pseudonocardiales</taxon>
        <taxon>Pseudonocardiaceae</taxon>
        <taxon>Saccharopolyspora</taxon>
    </lineage>
</organism>
<keyword evidence="3" id="KW-1185">Reference proteome</keyword>
<keyword evidence="2" id="KW-0547">Nucleotide-binding</keyword>
<protein>
    <submittedName>
        <fullName evidence="2">ATP-binding protein</fullName>
    </submittedName>
</protein>
<feature type="region of interest" description="Disordered" evidence="1">
    <location>
        <begin position="1"/>
        <end position="23"/>
    </location>
</feature>
<dbReference type="EMBL" id="VWPH01000007">
    <property type="protein sequence ID" value="KAA5832574.1"/>
    <property type="molecule type" value="Genomic_DNA"/>
</dbReference>
<dbReference type="Gene3D" id="3.40.50.300">
    <property type="entry name" value="P-loop containing nucleotide triphosphate hydrolases"/>
    <property type="match status" value="1"/>
</dbReference>
<dbReference type="Proteomes" id="UP000323946">
    <property type="component" value="Unassembled WGS sequence"/>
</dbReference>
<dbReference type="OrthoDB" id="3523587at2"/>
<dbReference type="AlphaFoldDB" id="A0A5M7BZ97"/>